<protein>
    <recommendedName>
        <fullName evidence="7">LytR family transcriptional regulator</fullName>
    </recommendedName>
</protein>
<evidence type="ECO:0000313" key="5">
    <source>
        <dbReference type="EMBL" id="PJF47789.1"/>
    </source>
</evidence>
<accession>A0A2M8QDB0</accession>
<feature type="domain" description="Cell envelope-related transcriptional attenuator" evidence="3">
    <location>
        <begin position="94"/>
        <end position="243"/>
    </location>
</feature>
<dbReference type="Gene3D" id="3.30.70.2390">
    <property type="match status" value="1"/>
</dbReference>
<dbReference type="Gene3D" id="3.40.630.190">
    <property type="entry name" value="LCP protein"/>
    <property type="match status" value="1"/>
</dbReference>
<evidence type="ECO:0000259" key="3">
    <source>
        <dbReference type="Pfam" id="PF03816"/>
    </source>
</evidence>
<evidence type="ECO:0000313" key="6">
    <source>
        <dbReference type="Proteomes" id="UP000230790"/>
    </source>
</evidence>
<dbReference type="Proteomes" id="UP000230790">
    <property type="component" value="Unassembled WGS sequence"/>
</dbReference>
<keyword evidence="2" id="KW-0472">Membrane</keyword>
<feature type="domain" description="LytR/CpsA/Psr regulator C-terminal" evidence="4">
    <location>
        <begin position="346"/>
        <end position="432"/>
    </location>
</feature>
<sequence>MIPNPSSPRRRRRLNGIAILIVAGIALFVLPTVGWLALRAANDLTQRMEQVVNGGAESPPLDLSEIGVWQGQERITVLLLGIDQRPGEDPNSARADTLILLTLDPLERTAGILSIPRDLYVPLPDRGQDRINTAHVYGGPEYAMRAVEYNLGIPIHHYARVNFTALIALVDLLGGVEIYNDRDIYDATYPDDAYGYAPFTLPAGWHVLDGRTALKYARTRHGASDFDRMRRQQQIVLALREKLRTTDVATKVLPQIPQILQALSNAIQTDLNPVEIVQLALMAKDIPDDRIARVAIDETAAQPWTTPQGGSVLIPIRERVRELRERFYHPLASAQTEAPASIGLMRVAIQNGTLRAGLAARTKAYLESRGVIVANIANAPVRYARTVIVDYRGKPDMAQRLATELGLTLTSVATISDPNSPLDALVILGDDFQPR</sequence>
<gene>
    <name evidence="5" type="ORF">CUN48_06825</name>
</gene>
<organism evidence="5 6">
    <name type="scientific">Candidatus Thermofonsia Clade 3 bacterium</name>
    <dbReference type="NCBI Taxonomy" id="2364212"/>
    <lineage>
        <taxon>Bacteria</taxon>
        <taxon>Bacillati</taxon>
        <taxon>Chloroflexota</taxon>
        <taxon>Candidatus Thermofontia</taxon>
        <taxon>Candidatus Thermofonsia Clade 3</taxon>
    </lineage>
</organism>
<comment type="similarity">
    <text evidence="1">Belongs to the LytR/CpsA/Psr (LCP) family.</text>
</comment>
<evidence type="ECO:0008006" key="7">
    <source>
        <dbReference type="Google" id="ProtNLM"/>
    </source>
</evidence>
<reference evidence="5 6" key="1">
    <citation type="submission" date="2017-11" db="EMBL/GenBank/DDBJ databases">
        <title>Evolution of Phototrophy in the Chloroflexi Phylum Driven by Horizontal Gene Transfer.</title>
        <authorList>
            <person name="Ward L.M."/>
            <person name="Hemp J."/>
            <person name="Shih P.M."/>
            <person name="Mcglynn S.E."/>
            <person name="Fischer W."/>
        </authorList>
    </citation>
    <scope>NUCLEOTIDE SEQUENCE [LARGE SCALE GENOMIC DNA]</scope>
    <source>
        <strain evidence="5">JP3_7</strain>
    </source>
</reference>
<name>A0A2M8QDB0_9CHLR</name>
<proteinExistence type="inferred from homology"/>
<evidence type="ECO:0000259" key="4">
    <source>
        <dbReference type="Pfam" id="PF13399"/>
    </source>
</evidence>
<dbReference type="PANTHER" id="PTHR33392:SF6">
    <property type="entry name" value="POLYISOPRENYL-TEICHOIC ACID--PEPTIDOGLYCAN TEICHOIC ACID TRANSFERASE TAGU"/>
    <property type="match status" value="1"/>
</dbReference>
<keyword evidence="2" id="KW-1133">Transmembrane helix</keyword>
<dbReference type="InterPro" id="IPR004474">
    <property type="entry name" value="LytR_CpsA_psr"/>
</dbReference>
<dbReference type="Pfam" id="PF03816">
    <property type="entry name" value="LytR_cpsA_psr"/>
    <property type="match status" value="1"/>
</dbReference>
<dbReference type="InterPro" id="IPR027381">
    <property type="entry name" value="LytR/CpsA/Psr_C"/>
</dbReference>
<dbReference type="InterPro" id="IPR050922">
    <property type="entry name" value="LytR/CpsA/Psr_CW_biosynth"/>
</dbReference>
<feature type="transmembrane region" description="Helical" evidence="2">
    <location>
        <begin position="16"/>
        <end position="38"/>
    </location>
</feature>
<dbReference type="Pfam" id="PF13399">
    <property type="entry name" value="LytR_C"/>
    <property type="match status" value="1"/>
</dbReference>
<evidence type="ECO:0000256" key="1">
    <source>
        <dbReference type="ARBA" id="ARBA00006068"/>
    </source>
</evidence>
<dbReference type="AlphaFoldDB" id="A0A2M8QDB0"/>
<dbReference type="PANTHER" id="PTHR33392">
    <property type="entry name" value="POLYISOPRENYL-TEICHOIC ACID--PEPTIDOGLYCAN TEICHOIC ACID TRANSFERASE TAGU"/>
    <property type="match status" value="1"/>
</dbReference>
<keyword evidence="2" id="KW-0812">Transmembrane</keyword>
<comment type="caution">
    <text evidence="5">The sequence shown here is derived from an EMBL/GenBank/DDBJ whole genome shotgun (WGS) entry which is preliminary data.</text>
</comment>
<evidence type="ECO:0000256" key="2">
    <source>
        <dbReference type="SAM" id="Phobius"/>
    </source>
</evidence>
<dbReference type="NCBIfam" id="TIGR00350">
    <property type="entry name" value="lytR_cpsA_psr"/>
    <property type="match status" value="1"/>
</dbReference>
<dbReference type="EMBL" id="PGTN01000035">
    <property type="protein sequence ID" value="PJF47789.1"/>
    <property type="molecule type" value="Genomic_DNA"/>
</dbReference>